<comment type="caution">
    <text evidence="1">The sequence shown here is derived from an EMBL/GenBank/DDBJ whole genome shotgun (WGS) entry which is preliminary data.</text>
</comment>
<protein>
    <submittedName>
        <fullName evidence="1">Uncharacterized protein</fullName>
    </submittedName>
</protein>
<proteinExistence type="predicted"/>
<dbReference type="RefSeq" id="WP_176279672.1">
    <property type="nucleotide sequence ID" value="NZ_JABWMH010000003.1"/>
</dbReference>
<keyword evidence="2" id="KW-1185">Reference proteome</keyword>
<evidence type="ECO:0000313" key="2">
    <source>
        <dbReference type="Proteomes" id="UP000652427"/>
    </source>
</evidence>
<dbReference type="EMBL" id="JABWMH010000003">
    <property type="protein sequence ID" value="NVD28137.1"/>
    <property type="molecule type" value="Genomic_DNA"/>
</dbReference>
<gene>
    <name evidence="1" type="ORF">HUO14_09495</name>
</gene>
<organism evidence="1 2">
    <name type="scientific">Parasphingorhabdus flavimaris</name>
    <dbReference type="NCBI Taxonomy" id="266812"/>
    <lineage>
        <taxon>Bacteria</taxon>
        <taxon>Pseudomonadati</taxon>
        <taxon>Pseudomonadota</taxon>
        <taxon>Alphaproteobacteria</taxon>
        <taxon>Sphingomonadales</taxon>
        <taxon>Sphingomonadaceae</taxon>
        <taxon>Parasphingorhabdus</taxon>
    </lineage>
</organism>
<sequence length="73" mass="8381">MEKELAHYRCIANDGSGLYVIEYQHFRIVDVDSGVRHYPGARRLVTADDEPVGYIDGMTFEIIDTGELVRRHN</sequence>
<accession>A0ABX2N376</accession>
<evidence type="ECO:0000313" key="1">
    <source>
        <dbReference type="EMBL" id="NVD28137.1"/>
    </source>
</evidence>
<reference evidence="1 2" key="1">
    <citation type="submission" date="2020-06" db="EMBL/GenBank/DDBJ databases">
        <authorList>
            <person name="Kim S.-J."/>
            <person name="Park S.-J."/>
        </authorList>
    </citation>
    <scope>NUCLEOTIDE SEQUENCE [LARGE SCALE GENOMIC DNA]</scope>
    <source>
        <strain evidence="1 2">SW-151</strain>
    </source>
</reference>
<dbReference type="Proteomes" id="UP000652427">
    <property type="component" value="Unassembled WGS sequence"/>
</dbReference>
<name>A0ABX2N376_9SPHN</name>